<dbReference type="SUPFAM" id="SSF55681">
    <property type="entry name" value="Class II aaRS and biotin synthetases"/>
    <property type="match status" value="1"/>
</dbReference>
<evidence type="ECO:0000256" key="8">
    <source>
        <dbReference type="SAM" id="MobiDB-lite"/>
    </source>
</evidence>
<dbReference type="CDD" id="cd13229">
    <property type="entry name" value="PH_TFIIH"/>
    <property type="match status" value="1"/>
</dbReference>
<feature type="compositionally biased region" description="Polar residues" evidence="8">
    <location>
        <begin position="382"/>
        <end position="393"/>
    </location>
</feature>
<protein>
    <recommendedName>
        <fullName evidence="2">serine--tRNA ligase</fullName>
        <ecNumber evidence="2">6.1.1.11</ecNumber>
    </recommendedName>
    <alternativeName>
        <fullName evidence="7">Seryl-tRNA synthetase</fullName>
    </alternativeName>
</protein>
<evidence type="ECO:0000256" key="4">
    <source>
        <dbReference type="ARBA" id="ARBA00022741"/>
    </source>
</evidence>
<proteinExistence type="inferred from homology"/>
<keyword evidence="12" id="KW-1185">Reference proteome</keyword>
<evidence type="ECO:0000256" key="5">
    <source>
        <dbReference type="ARBA" id="ARBA00022840"/>
    </source>
</evidence>
<dbReference type="PANTHER" id="PTHR11778">
    <property type="entry name" value="SERYL-TRNA SYNTHETASE"/>
    <property type="match status" value="1"/>
</dbReference>
<reference evidence="11" key="1">
    <citation type="submission" date="2023-06" db="EMBL/GenBank/DDBJ databases">
        <title>Genomic analysis of the entomopathogenic nematode Steinernema hermaphroditum.</title>
        <authorList>
            <person name="Schwarz E.M."/>
            <person name="Heppert J.K."/>
            <person name="Baniya A."/>
            <person name="Schwartz H.T."/>
            <person name="Tan C.-H."/>
            <person name="Antoshechkin I."/>
            <person name="Sternberg P.W."/>
            <person name="Goodrich-Blair H."/>
            <person name="Dillman A.R."/>
        </authorList>
    </citation>
    <scope>NUCLEOTIDE SEQUENCE</scope>
    <source>
        <strain evidence="11">PS9179</strain>
        <tissue evidence="11">Whole animal</tissue>
    </source>
</reference>
<dbReference type="EMBL" id="JAUCMV010000005">
    <property type="protein sequence ID" value="KAK0398136.1"/>
    <property type="molecule type" value="Genomic_DNA"/>
</dbReference>
<dbReference type="InterPro" id="IPR002317">
    <property type="entry name" value="Ser-tRNA-ligase_type_1"/>
</dbReference>
<dbReference type="Pfam" id="PF08567">
    <property type="entry name" value="PH_TFIIH"/>
    <property type="match status" value="1"/>
</dbReference>
<dbReference type="InterPro" id="IPR005607">
    <property type="entry name" value="BSD_dom"/>
</dbReference>
<dbReference type="Gene3D" id="6.10.140.1200">
    <property type="match status" value="1"/>
</dbReference>
<feature type="region of interest" description="Disordered" evidence="8">
    <location>
        <begin position="373"/>
        <end position="393"/>
    </location>
</feature>
<dbReference type="InterPro" id="IPR011993">
    <property type="entry name" value="PH-like_dom_sf"/>
</dbReference>
<keyword evidence="3" id="KW-0436">Ligase</keyword>
<dbReference type="InterPro" id="IPR045864">
    <property type="entry name" value="aa-tRNA-synth_II/BPL/LPL"/>
</dbReference>
<evidence type="ECO:0000313" key="12">
    <source>
        <dbReference type="Proteomes" id="UP001175271"/>
    </source>
</evidence>
<evidence type="ECO:0000256" key="3">
    <source>
        <dbReference type="ARBA" id="ARBA00022598"/>
    </source>
</evidence>
<evidence type="ECO:0000256" key="2">
    <source>
        <dbReference type="ARBA" id="ARBA00012840"/>
    </source>
</evidence>
<evidence type="ECO:0000259" key="9">
    <source>
        <dbReference type="PROSITE" id="PS50858"/>
    </source>
</evidence>
<dbReference type="EC" id="6.1.1.11" evidence="2"/>
<dbReference type="GO" id="GO:0005524">
    <property type="term" value="F:ATP binding"/>
    <property type="evidence" value="ECO:0007669"/>
    <property type="project" value="UniProtKB-KW"/>
</dbReference>
<comment type="similarity">
    <text evidence="1">Belongs to the class-II aminoacyl-tRNA synthetase family. Type-1 seryl-tRNA synthetase subfamily.</text>
</comment>
<feature type="domain" description="BSD" evidence="9">
    <location>
        <begin position="216"/>
        <end position="268"/>
    </location>
</feature>
<keyword evidence="4" id="KW-0547">Nucleotide-binding</keyword>
<accession>A0AA39H2R6</accession>
<dbReference type="SUPFAM" id="SSF140383">
    <property type="entry name" value="BSD domain-like"/>
    <property type="match status" value="2"/>
</dbReference>
<comment type="caution">
    <text evidence="11">The sequence shown here is derived from an EMBL/GenBank/DDBJ whole genome shotgun (WGS) entry which is preliminary data.</text>
</comment>
<dbReference type="Proteomes" id="UP001175271">
    <property type="component" value="Unassembled WGS sequence"/>
</dbReference>
<gene>
    <name evidence="11" type="ORF">QR680_002444</name>
</gene>
<dbReference type="Gene3D" id="3.30.930.10">
    <property type="entry name" value="Bira Bifunctional Protein, Domain 2"/>
    <property type="match status" value="1"/>
</dbReference>
<organism evidence="11 12">
    <name type="scientific">Steinernema hermaphroditum</name>
    <dbReference type="NCBI Taxonomy" id="289476"/>
    <lineage>
        <taxon>Eukaryota</taxon>
        <taxon>Metazoa</taxon>
        <taxon>Ecdysozoa</taxon>
        <taxon>Nematoda</taxon>
        <taxon>Chromadorea</taxon>
        <taxon>Rhabditida</taxon>
        <taxon>Tylenchina</taxon>
        <taxon>Panagrolaimomorpha</taxon>
        <taxon>Strongyloidoidea</taxon>
        <taxon>Steinernematidae</taxon>
        <taxon>Steinernema</taxon>
    </lineage>
</organism>
<dbReference type="Pfam" id="PF00587">
    <property type="entry name" value="tRNA-synt_2b"/>
    <property type="match status" value="1"/>
</dbReference>
<name>A0AA39H2R6_9BILA</name>
<dbReference type="InterPro" id="IPR035925">
    <property type="entry name" value="BSD_dom_sf"/>
</dbReference>
<dbReference type="AlphaFoldDB" id="A0AA39H2R6"/>
<dbReference type="SUPFAM" id="SSF50729">
    <property type="entry name" value="PH domain-like"/>
    <property type="match status" value="1"/>
</dbReference>
<sequence length="1008" mass="113585">MCIGCLTTNGAISDQVLPGTSVRVSVLQLNIPPFRDLLLTVEHLAYRIASDKKPVGTLHLYGDRIEWNEDQKPPTVSVGLSEIERQRVSRSPKSVAIQFVLRNGNTLSFHFVNPDHTRDELLAERDQFVEILQHVLGEQLEAVSTLISQVESCTPEKEEALCENKYLKDLYRHLVLTKLVKPNEFWADYMKENEKSKEEDGGVSGAFLTSLIKAEGTNGLKLTLSRESIQNIFKIFPSVERRHEELVPKQLSEEKFWEKFFHSYYFNRNRPASSSSDKNDPFLACITADDADMRRIIENAYVKKTLDESTLRDDLGVITPQESENMDNKRDSTKALLIRRCNYQSGRILQTALGDRWQKLVKQSCSDGTISVKASDVDDNNLGPSTSNSGTISNKSVLDDSDIVVDSTNLAYGGIDMERYLAGVDLDGAVSYREKTVPSVEAKRIRSLMQLICKPKRRADHVERYKAMMETGDDPLHIPDKKLSKYADNFNRLNDLSRSQIVELMAVNDSCYELIKRFWDFFPPQSAEMEKKLKEMVETLKKYKMSSLVPLNSEYGAHNMEGIISLVDNAVACYQKYLMLGTSSRTTLCLWRRLACSSVAVSTRAIVRPDLDFDYLLDEANLLTIKRNIASRKGVGDIDAVHSTWKEIRNFDIATYNDATVAEEKYTELWEKLYDEALLIPNVSHEDAPEGDESAARMVRTIGPEKREGNLLTAEALVKGWRSLFFPTAASGNRSYAFFGGLSNLEKQLLNYAHEKVVSHGFKPVIVPDLVEKSITAACGVIQRENQTNIQYALKDNADLCLSGTAEMGFGALLRGKVIKEEDLPMRLVAVSRCFRPEISKSASEAKLYRVHEFTKVEMFIVCKPEESDEELEGIVNIQTGIFEELGLHCRLLDMPTHELGAPASRKFDIEAWMPGRKVFGEVSSASNCTDFQARRLNLLVKAQDGSRYHPHTCNGTALASTRAMVALLETMQTKNKGLQLPECLGRSSRTKPFKQQSASPFMYTFDP</sequence>
<dbReference type="InterPro" id="IPR006195">
    <property type="entry name" value="aa-tRNA-synth_II"/>
</dbReference>
<dbReference type="PROSITE" id="PS50862">
    <property type="entry name" value="AA_TRNA_LIGASE_II"/>
    <property type="match status" value="1"/>
</dbReference>
<dbReference type="GO" id="GO:0006434">
    <property type="term" value="P:seryl-tRNA aminoacylation"/>
    <property type="evidence" value="ECO:0007669"/>
    <property type="project" value="InterPro"/>
</dbReference>
<feature type="domain" description="Aminoacyl-transfer RNA synthetases class-II family profile" evidence="10">
    <location>
        <begin position="743"/>
        <end position="982"/>
    </location>
</feature>
<dbReference type="InterPro" id="IPR002314">
    <property type="entry name" value="aa-tRNA-synt_IIb"/>
</dbReference>
<dbReference type="Gene3D" id="2.30.29.30">
    <property type="entry name" value="Pleckstrin-homology domain (PH domain)/Phosphotyrosine-binding domain (PTB)"/>
    <property type="match status" value="1"/>
</dbReference>
<evidence type="ECO:0000259" key="10">
    <source>
        <dbReference type="PROSITE" id="PS50862"/>
    </source>
</evidence>
<dbReference type="Gene3D" id="1.10.3970.10">
    <property type="entry name" value="BSD domain"/>
    <property type="match status" value="1"/>
</dbReference>
<keyword evidence="5" id="KW-0067">ATP-binding</keyword>
<evidence type="ECO:0000313" key="11">
    <source>
        <dbReference type="EMBL" id="KAK0398136.1"/>
    </source>
</evidence>
<dbReference type="FunFam" id="3.30.930.10:FF:000078">
    <property type="entry name" value="Seryl-tRNA synthetase"/>
    <property type="match status" value="1"/>
</dbReference>
<keyword evidence="6" id="KW-0030">Aminoacyl-tRNA synthetase</keyword>
<dbReference type="PRINTS" id="PR00981">
    <property type="entry name" value="TRNASYNTHSER"/>
</dbReference>
<evidence type="ECO:0000256" key="1">
    <source>
        <dbReference type="ARBA" id="ARBA00010728"/>
    </source>
</evidence>
<evidence type="ECO:0000256" key="7">
    <source>
        <dbReference type="ARBA" id="ARBA00031113"/>
    </source>
</evidence>
<dbReference type="PROSITE" id="PS50858">
    <property type="entry name" value="BSD"/>
    <property type="match status" value="1"/>
</dbReference>
<dbReference type="InterPro" id="IPR013876">
    <property type="entry name" value="TFIIH_BTF_p62_N"/>
</dbReference>
<evidence type="ECO:0000256" key="6">
    <source>
        <dbReference type="ARBA" id="ARBA00023146"/>
    </source>
</evidence>
<dbReference type="Pfam" id="PF03909">
    <property type="entry name" value="BSD"/>
    <property type="match status" value="1"/>
</dbReference>
<dbReference type="GO" id="GO:0004828">
    <property type="term" value="F:serine-tRNA ligase activity"/>
    <property type="evidence" value="ECO:0007669"/>
    <property type="project" value="UniProtKB-EC"/>
</dbReference>
<dbReference type="SMART" id="SM00751">
    <property type="entry name" value="BSD"/>
    <property type="match status" value="2"/>
</dbReference>